<keyword evidence="5 9" id="KW-0997">Cell inner membrane</keyword>
<gene>
    <name evidence="11" type="ORF">GV64_17510</name>
</gene>
<evidence type="ECO:0000256" key="3">
    <source>
        <dbReference type="ARBA" id="ARBA00022475"/>
    </source>
</evidence>
<dbReference type="InterPro" id="IPR012902">
    <property type="entry name" value="N_methyl_site"/>
</dbReference>
<evidence type="ECO:0000256" key="5">
    <source>
        <dbReference type="ARBA" id="ARBA00022519"/>
    </source>
</evidence>
<comment type="subunit">
    <text evidence="9">Type II secretion is composed of four main components: the outer membrane complex, the inner membrane complex, the cytoplasmic secretion ATPase and the periplasm-spanning pseudopilus.</text>
</comment>
<dbReference type="NCBIfam" id="TIGR01707">
    <property type="entry name" value="gspI"/>
    <property type="match status" value="1"/>
</dbReference>
<evidence type="ECO:0000256" key="7">
    <source>
        <dbReference type="ARBA" id="ARBA00022989"/>
    </source>
</evidence>
<evidence type="ECO:0000313" key="12">
    <source>
        <dbReference type="Proteomes" id="UP000027997"/>
    </source>
</evidence>
<reference evidence="11 12" key="1">
    <citation type="submission" date="2014-06" db="EMBL/GenBank/DDBJ databases">
        <title>Whole Genome Sequences of Three Symbiotic Endozoicomonas Bacteria.</title>
        <authorList>
            <person name="Neave M.J."/>
            <person name="Apprill A."/>
            <person name="Voolstra C.R."/>
        </authorList>
    </citation>
    <scope>NUCLEOTIDE SEQUENCE [LARGE SCALE GENOMIC DNA]</scope>
    <source>
        <strain evidence="11 12">DSM 22380</strain>
    </source>
</reference>
<feature type="transmembrane region" description="Helical" evidence="9">
    <location>
        <begin position="6"/>
        <end position="28"/>
    </location>
</feature>
<dbReference type="InterPro" id="IPR003413">
    <property type="entry name" value="T2SS_GspI_C"/>
</dbReference>
<keyword evidence="7 9" id="KW-1133">Transmembrane helix</keyword>
<dbReference type="Gene3D" id="3.30.1300.30">
    <property type="entry name" value="GSPII I/J protein-like"/>
    <property type="match status" value="1"/>
</dbReference>
<dbReference type="Proteomes" id="UP000027997">
    <property type="component" value="Unassembled WGS sequence"/>
</dbReference>
<dbReference type="GO" id="GO:0005886">
    <property type="term" value="C:plasma membrane"/>
    <property type="evidence" value="ECO:0007669"/>
    <property type="project" value="UniProtKB-SubCell"/>
</dbReference>
<comment type="function">
    <text evidence="9">Component of the type II secretion system required for the energy-dependent secretion of extracellular factors such as proteases and toxins from the periplasm.</text>
</comment>
<keyword evidence="12" id="KW-1185">Reference proteome</keyword>
<sequence>MSFCNGFTLLEVMVALAVFALAASMLILSDGNSIRQTRYQQEKILASQIADHYLNVLHAEGRWSGPAVRPQIESYAGYQWYVRETSSITGSPDFRRVQVEVFIGESEPEKGSAPLARLSTWLRRPRQ</sequence>
<evidence type="ECO:0000256" key="8">
    <source>
        <dbReference type="ARBA" id="ARBA00023136"/>
    </source>
</evidence>
<keyword evidence="3" id="KW-1003">Cell membrane</keyword>
<proteinExistence type="inferred from homology"/>
<comment type="caution">
    <text evidence="11">The sequence shown here is derived from an EMBL/GenBank/DDBJ whole genome shotgun (WGS) entry which is preliminary data.</text>
</comment>
<keyword evidence="6 9" id="KW-0812">Transmembrane</keyword>
<protein>
    <recommendedName>
        <fullName evidence="9">Type II secretion system protein I</fullName>
        <shortName evidence="9">T2SS minor pseudopilin I</shortName>
    </recommendedName>
</protein>
<evidence type="ECO:0000259" key="10">
    <source>
        <dbReference type="Pfam" id="PF02501"/>
    </source>
</evidence>
<dbReference type="PANTHER" id="PTHR38779">
    <property type="entry name" value="TYPE II SECRETION SYSTEM PROTEIN I-RELATED"/>
    <property type="match status" value="1"/>
</dbReference>
<dbReference type="eggNOG" id="COG4968">
    <property type="taxonomic scope" value="Bacteria"/>
</dbReference>
<dbReference type="GO" id="GO:0015628">
    <property type="term" value="P:protein secretion by the type II secretion system"/>
    <property type="evidence" value="ECO:0007669"/>
    <property type="project" value="UniProtKB-UniRule"/>
</dbReference>
<dbReference type="GO" id="GO:0015627">
    <property type="term" value="C:type II protein secretion system complex"/>
    <property type="evidence" value="ECO:0007669"/>
    <property type="project" value="UniProtKB-UniRule"/>
</dbReference>
<dbReference type="NCBIfam" id="TIGR02532">
    <property type="entry name" value="IV_pilin_GFxxxE"/>
    <property type="match status" value="1"/>
</dbReference>
<keyword evidence="4 9" id="KW-0488">Methylation</keyword>
<dbReference type="AlphaFoldDB" id="A0A081KDQ8"/>
<comment type="similarity">
    <text evidence="2 9">Belongs to the GSP I family.</text>
</comment>
<feature type="domain" description="Type II secretion system protein GspI C-terminal" evidence="10">
    <location>
        <begin position="41"/>
        <end position="122"/>
    </location>
</feature>
<keyword evidence="8 9" id="KW-0472">Membrane</keyword>
<evidence type="ECO:0000313" key="11">
    <source>
        <dbReference type="EMBL" id="KEI72284.1"/>
    </source>
</evidence>
<comment type="PTM">
    <text evidence="9">Cleaved by prepilin peptidase.</text>
</comment>
<dbReference type="Pfam" id="PF07963">
    <property type="entry name" value="N_methyl"/>
    <property type="match status" value="1"/>
</dbReference>
<dbReference type="InterPro" id="IPR010052">
    <property type="entry name" value="T2SS_protein-GspI"/>
</dbReference>
<dbReference type="InterPro" id="IPR045584">
    <property type="entry name" value="Pilin-like"/>
</dbReference>
<evidence type="ECO:0000256" key="6">
    <source>
        <dbReference type="ARBA" id="ARBA00022692"/>
    </source>
</evidence>
<dbReference type="PANTHER" id="PTHR38779:SF2">
    <property type="entry name" value="TYPE II SECRETION SYSTEM PROTEIN I-RELATED"/>
    <property type="match status" value="1"/>
</dbReference>
<evidence type="ECO:0000256" key="2">
    <source>
        <dbReference type="ARBA" id="ARBA00008358"/>
    </source>
</evidence>
<comment type="subcellular location">
    <subcellularLocation>
        <location evidence="1 9">Cell inner membrane</location>
        <topology evidence="1 9">Single-pass membrane protein</topology>
    </subcellularLocation>
</comment>
<evidence type="ECO:0000256" key="1">
    <source>
        <dbReference type="ARBA" id="ARBA00004377"/>
    </source>
</evidence>
<dbReference type="SUPFAM" id="SSF54523">
    <property type="entry name" value="Pili subunits"/>
    <property type="match status" value="1"/>
</dbReference>
<dbReference type="STRING" id="305900.GV64_17510"/>
<evidence type="ECO:0000256" key="4">
    <source>
        <dbReference type="ARBA" id="ARBA00022481"/>
    </source>
</evidence>
<accession>A0A081KDQ8</accession>
<organism evidence="11 12">
    <name type="scientific">Endozoicomonas elysicola</name>
    <dbReference type="NCBI Taxonomy" id="305900"/>
    <lineage>
        <taxon>Bacteria</taxon>
        <taxon>Pseudomonadati</taxon>
        <taxon>Pseudomonadota</taxon>
        <taxon>Gammaproteobacteria</taxon>
        <taxon>Oceanospirillales</taxon>
        <taxon>Endozoicomonadaceae</taxon>
        <taxon>Endozoicomonas</taxon>
    </lineage>
</organism>
<dbReference type="Pfam" id="PF02501">
    <property type="entry name" value="T2SSI"/>
    <property type="match status" value="1"/>
</dbReference>
<evidence type="ECO:0000256" key="9">
    <source>
        <dbReference type="RuleBase" id="RU368030"/>
    </source>
</evidence>
<dbReference type="EMBL" id="JOJP01000001">
    <property type="protein sequence ID" value="KEI72284.1"/>
    <property type="molecule type" value="Genomic_DNA"/>
</dbReference>
<name>A0A081KDQ8_9GAMM</name>